<keyword evidence="1 5" id="KW-0963">Cytoplasm</keyword>
<dbReference type="Pfam" id="PF02623">
    <property type="entry name" value="FliW"/>
    <property type="match status" value="1"/>
</dbReference>
<accession>A0AAJ1AY37</accession>
<reference evidence="6" key="1">
    <citation type="submission" date="2021-10" db="EMBL/GenBank/DDBJ databases">
        <title>Collection of gut derived symbiotic bacterial strains cultured from healthy donors.</title>
        <authorList>
            <person name="Lin H."/>
            <person name="Littmann E."/>
            <person name="Claire K."/>
            <person name="Pamer E."/>
        </authorList>
    </citation>
    <scope>NUCLEOTIDE SEQUENCE</scope>
    <source>
        <strain evidence="6">MSK.23.4</strain>
    </source>
</reference>
<dbReference type="SUPFAM" id="SSF141457">
    <property type="entry name" value="BH3618-like"/>
    <property type="match status" value="1"/>
</dbReference>
<dbReference type="RefSeq" id="WP_144362709.1">
    <property type="nucleotide sequence ID" value="NZ_CABHNE010000066.1"/>
</dbReference>
<dbReference type="InterPro" id="IPR003775">
    <property type="entry name" value="Flagellar_assembly_factor_FliW"/>
</dbReference>
<dbReference type="GO" id="GO:0044780">
    <property type="term" value="P:bacterial-type flagellum assembly"/>
    <property type="evidence" value="ECO:0007669"/>
    <property type="project" value="UniProtKB-UniRule"/>
</dbReference>
<keyword evidence="6" id="KW-0969">Cilium</keyword>
<organism evidence="6 7">
    <name type="scientific">Mediterraneibacter gnavus</name>
    <name type="common">Ruminococcus gnavus</name>
    <dbReference type="NCBI Taxonomy" id="33038"/>
    <lineage>
        <taxon>Bacteria</taxon>
        <taxon>Bacillati</taxon>
        <taxon>Bacillota</taxon>
        <taxon>Clostridia</taxon>
        <taxon>Lachnospirales</taxon>
        <taxon>Lachnospiraceae</taxon>
        <taxon>Mediterraneibacter</taxon>
    </lineage>
</organism>
<evidence type="ECO:0000313" key="7">
    <source>
        <dbReference type="Proteomes" id="UP001297422"/>
    </source>
</evidence>
<protein>
    <recommendedName>
        <fullName evidence="5">Flagellar assembly factor FliW</fullName>
    </recommendedName>
</protein>
<proteinExistence type="inferred from homology"/>
<dbReference type="HAMAP" id="MF_01185">
    <property type="entry name" value="FliW"/>
    <property type="match status" value="1"/>
</dbReference>
<evidence type="ECO:0000256" key="5">
    <source>
        <dbReference type="HAMAP-Rule" id="MF_01185"/>
    </source>
</evidence>
<dbReference type="PANTHER" id="PTHR39190:SF1">
    <property type="entry name" value="FLAGELLAR ASSEMBLY FACTOR FLIW"/>
    <property type="match status" value="1"/>
</dbReference>
<keyword evidence="6" id="KW-0282">Flagellum</keyword>
<evidence type="ECO:0000256" key="2">
    <source>
        <dbReference type="ARBA" id="ARBA00022795"/>
    </source>
</evidence>
<dbReference type="GO" id="GO:0006417">
    <property type="term" value="P:regulation of translation"/>
    <property type="evidence" value="ECO:0007669"/>
    <property type="project" value="UniProtKB-KW"/>
</dbReference>
<comment type="caution">
    <text evidence="6">The sequence shown here is derived from an EMBL/GenBank/DDBJ whole genome shotgun (WGS) entry which is preliminary data.</text>
</comment>
<comment type="similarity">
    <text evidence="5">Belongs to the FliW family.</text>
</comment>
<comment type="subunit">
    <text evidence="5">Interacts with translational regulator CsrA and flagellin(s).</text>
</comment>
<comment type="subcellular location">
    <subcellularLocation>
        <location evidence="5">Cytoplasm</location>
    </subcellularLocation>
</comment>
<name>A0AAJ1AY37_MEDGN</name>
<dbReference type="GO" id="GO:0005737">
    <property type="term" value="C:cytoplasm"/>
    <property type="evidence" value="ECO:0007669"/>
    <property type="project" value="UniProtKB-SubCell"/>
</dbReference>
<dbReference type="Gene3D" id="2.30.290.10">
    <property type="entry name" value="BH3618-like"/>
    <property type="match status" value="1"/>
</dbReference>
<dbReference type="AlphaFoldDB" id="A0AAJ1AY37"/>
<keyword evidence="4 5" id="KW-0143">Chaperone</keyword>
<evidence type="ECO:0000313" key="6">
    <source>
        <dbReference type="EMBL" id="MCB5494640.1"/>
    </source>
</evidence>
<dbReference type="Proteomes" id="UP001297422">
    <property type="component" value="Unassembled WGS sequence"/>
</dbReference>
<keyword evidence="6" id="KW-0966">Cell projection</keyword>
<dbReference type="PANTHER" id="PTHR39190">
    <property type="entry name" value="FLAGELLAR ASSEMBLY FACTOR FLIW"/>
    <property type="match status" value="1"/>
</dbReference>
<evidence type="ECO:0000256" key="3">
    <source>
        <dbReference type="ARBA" id="ARBA00022845"/>
    </source>
</evidence>
<dbReference type="InterPro" id="IPR024046">
    <property type="entry name" value="Flagellar_assmbl_FliW_dom_sf"/>
</dbReference>
<keyword evidence="3 5" id="KW-0810">Translation regulation</keyword>
<keyword evidence="2 5" id="KW-1005">Bacterial flagellum biogenesis</keyword>
<evidence type="ECO:0000256" key="4">
    <source>
        <dbReference type="ARBA" id="ARBA00023186"/>
    </source>
</evidence>
<dbReference type="EMBL" id="JAJBNC010000021">
    <property type="protein sequence ID" value="MCB5494640.1"/>
    <property type="molecule type" value="Genomic_DNA"/>
</dbReference>
<gene>
    <name evidence="5" type="primary">fliW</name>
    <name evidence="6" type="ORF">LIQ10_12995</name>
</gene>
<sequence>MNINAKYFGTVSYDKEDLIFLPDGLFGFESCKNFLPIPLHKSDDSFISLQSTDDETLSFILMNPFTFFPDYSPVLSEKDKKDLKIESEEEVSYYVICVLNDSLNSSTVNLKAPLAVNTKSRVGKQIILDSPSYGFKHAVPYDSKRKE</sequence>
<evidence type="ECO:0000256" key="1">
    <source>
        <dbReference type="ARBA" id="ARBA00022490"/>
    </source>
</evidence>
<comment type="function">
    <text evidence="5">Acts as an anti-CsrA protein, binds CsrA and prevents it from repressing translation of its target genes, one of which is flagellin. Binds to flagellin and participates in the assembly of the flagellum.</text>
</comment>